<comment type="caution">
    <text evidence="2">The sequence shown here is derived from an EMBL/GenBank/DDBJ whole genome shotgun (WGS) entry which is preliminary data.</text>
</comment>
<accession>A0A4Z1PLI5</accession>
<protein>
    <submittedName>
        <fullName evidence="2">Uncharacterized protein</fullName>
    </submittedName>
</protein>
<feature type="region of interest" description="Disordered" evidence="1">
    <location>
        <begin position="62"/>
        <end position="85"/>
    </location>
</feature>
<sequence>MIGRLLCGPIRRLGNQSHWMPIKVLALAQESVALLKCRSPNAITASFGVGKLLTWTHFSLNSPSRRSLPRTPEEHYGSAHDNKAD</sequence>
<name>A0A4Z1PLI5_9PEZI</name>
<evidence type="ECO:0000313" key="3">
    <source>
        <dbReference type="Proteomes" id="UP000298493"/>
    </source>
</evidence>
<organism evidence="2 3">
    <name type="scientific">Venturia nashicola</name>
    <dbReference type="NCBI Taxonomy" id="86259"/>
    <lineage>
        <taxon>Eukaryota</taxon>
        <taxon>Fungi</taxon>
        <taxon>Dikarya</taxon>
        <taxon>Ascomycota</taxon>
        <taxon>Pezizomycotina</taxon>
        <taxon>Dothideomycetes</taxon>
        <taxon>Pleosporomycetidae</taxon>
        <taxon>Venturiales</taxon>
        <taxon>Venturiaceae</taxon>
        <taxon>Venturia</taxon>
    </lineage>
</organism>
<evidence type="ECO:0000313" key="2">
    <source>
        <dbReference type="EMBL" id="TID23372.1"/>
    </source>
</evidence>
<reference evidence="2 3" key="1">
    <citation type="submission" date="2019-04" db="EMBL/GenBank/DDBJ databases">
        <title>High contiguity whole genome sequence and gene annotation resource for two Venturia nashicola isolates.</title>
        <authorList>
            <person name="Prokchorchik M."/>
            <person name="Won K."/>
            <person name="Lee Y."/>
            <person name="Choi E.D."/>
            <person name="Segonzac C."/>
            <person name="Sohn K.H."/>
        </authorList>
    </citation>
    <scope>NUCLEOTIDE SEQUENCE [LARGE SCALE GENOMIC DNA]</scope>
    <source>
        <strain evidence="2 3">PRI2</strain>
    </source>
</reference>
<dbReference type="EMBL" id="SNSC02000006">
    <property type="protein sequence ID" value="TID23372.1"/>
    <property type="molecule type" value="Genomic_DNA"/>
</dbReference>
<dbReference type="AlphaFoldDB" id="A0A4Z1PLI5"/>
<dbReference type="Proteomes" id="UP000298493">
    <property type="component" value="Unassembled WGS sequence"/>
</dbReference>
<keyword evidence="3" id="KW-1185">Reference proteome</keyword>
<evidence type="ECO:0000256" key="1">
    <source>
        <dbReference type="SAM" id="MobiDB-lite"/>
    </source>
</evidence>
<gene>
    <name evidence="2" type="ORF">E6O75_ATG03008</name>
</gene>
<feature type="compositionally biased region" description="Basic and acidic residues" evidence="1">
    <location>
        <begin position="71"/>
        <end position="85"/>
    </location>
</feature>
<proteinExistence type="predicted"/>